<dbReference type="RefSeq" id="WP_136530410.1">
    <property type="nucleotide sequence ID" value="NZ_STGX01000010.1"/>
</dbReference>
<dbReference type="Gene3D" id="3.30.160.250">
    <property type="match status" value="1"/>
</dbReference>
<reference evidence="1 2" key="1">
    <citation type="journal article" date="2018" name="Int. J. Syst. Evol. Microbiol.">
        <title>Glycomyces paridis sp. nov., isolated from the medicinal plant Paris polyphylla.</title>
        <authorList>
            <person name="Fang X.M."/>
            <person name="Bai J.L."/>
            <person name="Su J."/>
            <person name="Zhao L.L."/>
            <person name="Liu H.Y."/>
            <person name="Ma B.P."/>
            <person name="Zhang Y.Q."/>
            <person name="Yu L.Y."/>
        </authorList>
    </citation>
    <scope>NUCLEOTIDE SEQUENCE [LARGE SCALE GENOMIC DNA]</scope>
    <source>
        <strain evidence="1 2">CPCC 204357</strain>
    </source>
</reference>
<keyword evidence="2" id="KW-1185">Reference proteome</keyword>
<organism evidence="1 2">
    <name type="scientific">Glycomyces paridis</name>
    <dbReference type="NCBI Taxonomy" id="2126555"/>
    <lineage>
        <taxon>Bacteria</taxon>
        <taxon>Bacillati</taxon>
        <taxon>Actinomycetota</taxon>
        <taxon>Actinomycetes</taxon>
        <taxon>Glycomycetales</taxon>
        <taxon>Glycomycetaceae</taxon>
        <taxon>Glycomyces</taxon>
    </lineage>
</organism>
<dbReference type="AlphaFoldDB" id="A0A4S8PH14"/>
<evidence type="ECO:0000313" key="2">
    <source>
        <dbReference type="Proteomes" id="UP000305792"/>
    </source>
</evidence>
<dbReference type="InterPro" id="IPR035069">
    <property type="entry name" value="TTHA1013/TTHA0281-like"/>
</dbReference>
<accession>A0A4S8PH14</accession>
<name>A0A4S8PH14_9ACTN</name>
<dbReference type="EMBL" id="STGX01000010">
    <property type="protein sequence ID" value="THV27604.1"/>
    <property type="molecule type" value="Genomic_DNA"/>
</dbReference>
<protein>
    <submittedName>
        <fullName evidence="1">Type II toxin-antitoxin system HicB family antitoxin</fullName>
    </submittedName>
</protein>
<proteinExistence type="predicted"/>
<dbReference type="Proteomes" id="UP000305792">
    <property type="component" value="Unassembled WGS sequence"/>
</dbReference>
<comment type="caution">
    <text evidence="1">The sequence shown here is derived from an EMBL/GenBank/DDBJ whole genome shotgun (WGS) entry which is preliminary data.</text>
</comment>
<sequence length="67" mass="7494">MTTYTAMVGPRDGDWFPVEIREMPGVFTQGRDLAEAESMAREAIALMLDVPIGEVAIRIEDRRLQVA</sequence>
<evidence type="ECO:0000313" key="1">
    <source>
        <dbReference type="EMBL" id="THV27604.1"/>
    </source>
</evidence>
<dbReference type="SUPFAM" id="SSF143100">
    <property type="entry name" value="TTHA1013/TTHA0281-like"/>
    <property type="match status" value="1"/>
</dbReference>
<dbReference type="OrthoDB" id="5194948at2"/>
<gene>
    <name evidence="1" type="ORF">E9998_14465</name>
</gene>